<name>A0AAD7A8G5_9AGAR</name>
<evidence type="ECO:0000313" key="3">
    <source>
        <dbReference type="Proteomes" id="UP001218218"/>
    </source>
</evidence>
<feature type="compositionally biased region" description="Basic and acidic residues" evidence="1">
    <location>
        <begin position="275"/>
        <end position="301"/>
    </location>
</feature>
<sequence length="425" mass="46143">MSSSNKFSWEPLFNSPNPPLAGLAHNFEGYSFNTSGFGEDLEVEITQLPSERTKAVTTDAITSVPSSLSPFLPSTFDSTSYPLVDLSSLPTYTPARTPDTLAISHPPPATHPTPLPAPFVIRNINVFLPFPGTNADFQYPPARPDEFRIAANTRKHALNNETRRAIGNSGIDKENPVAAADESAKLGKSKFNGNDLIGLACTAIDCNPWLVAYKKKEGFCHPNMNATTLQHKCKAIISFKKDPKGKNKNLAKVIGVGKSAALTIAALLERMETQYDEVKDKSDDTKAVIKKKNNTDREGGEAIRQASLHGMRCKYSPTPESDDSDATEPEVDEKASSIGDAAPDADAGTPATTPKMTSASSSVEIIDGTKDKKPTKCRHLHDRRSALGTDALIDLFWKNQCHAEHNNRVAMSLNTFVKDSHLLPN</sequence>
<gene>
    <name evidence="2" type="ORF">DFH08DRAFT_806083</name>
</gene>
<dbReference type="Proteomes" id="UP001218218">
    <property type="component" value="Unassembled WGS sequence"/>
</dbReference>
<dbReference type="AlphaFoldDB" id="A0AAD7A8G5"/>
<reference evidence="2" key="1">
    <citation type="submission" date="2023-03" db="EMBL/GenBank/DDBJ databases">
        <title>Massive genome expansion in bonnet fungi (Mycena s.s.) driven by repeated elements and novel gene families across ecological guilds.</title>
        <authorList>
            <consortium name="Lawrence Berkeley National Laboratory"/>
            <person name="Harder C.B."/>
            <person name="Miyauchi S."/>
            <person name="Viragh M."/>
            <person name="Kuo A."/>
            <person name="Thoen E."/>
            <person name="Andreopoulos B."/>
            <person name="Lu D."/>
            <person name="Skrede I."/>
            <person name="Drula E."/>
            <person name="Henrissat B."/>
            <person name="Morin E."/>
            <person name="Kohler A."/>
            <person name="Barry K."/>
            <person name="LaButti K."/>
            <person name="Morin E."/>
            <person name="Salamov A."/>
            <person name="Lipzen A."/>
            <person name="Mereny Z."/>
            <person name="Hegedus B."/>
            <person name="Baldrian P."/>
            <person name="Stursova M."/>
            <person name="Weitz H."/>
            <person name="Taylor A."/>
            <person name="Grigoriev I.V."/>
            <person name="Nagy L.G."/>
            <person name="Martin F."/>
            <person name="Kauserud H."/>
        </authorList>
    </citation>
    <scope>NUCLEOTIDE SEQUENCE</scope>
    <source>
        <strain evidence="2">CBHHK002</strain>
    </source>
</reference>
<proteinExistence type="predicted"/>
<dbReference type="EMBL" id="JARIHO010000013">
    <property type="protein sequence ID" value="KAJ7351360.1"/>
    <property type="molecule type" value="Genomic_DNA"/>
</dbReference>
<organism evidence="2 3">
    <name type="scientific">Mycena albidolilacea</name>
    <dbReference type="NCBI Taxonomy" id="1033008"/>
    <lineage>
        <taxon>Eukaryota</taxon>
        <taxon>Fungi</taxon>
        <taxon>Dikarya</taxon>
        <taxon>Basidiomycota</taxon>
        <taxon>Agaricomycotina</taxon>
        <taxon>Agaricomycetes</taxon>
        <taxon>Agaricomycetidae</taxon>
        <taxon>Agaricales</taxon>
        <taxon>Marasmiineae</taxon>
        <taxon>Mycenaceae</taxon>
        <taxon>Mycena</taxon>
    </lineage>
</organism>
<accession>A0AAD7A8G5</accession>
<feature type="compositionally biased region" description="Low complexity" evidence="1">
    <location>
        <begin position="339"/>
        <end position="354"/>
    </location>
</feature>
<feature type="compositionally biased region" description="Acidic residues" evidence="1">
    <location>
        <begin position="320"/>
        <end position="331"/>
    </location>
</feature>
<feature type="region of interest" description="Disordered" evidence="1">
    <location>
        <begin position="275"/>
        <end position="376"/>
    </location>
</feature>
<comment type="caution">
    <text evidence="2">The sequence shown here is derived from an EMBL/GenBank/DDBJ whole genome shotgun (WGS) entry which is preliminary data.</text>
</comment>
<keyword evidence="3" id="KW-1185">Reference proteome</keyword>
<evidence type="ECO:0000256" key="1">
    <source>
        <dbReference type="SAM" id="MobiDB-lite"/>
    </source>
</evidence>
<protein>
    <submittedName>
        <fullName evidence="2">Uncharacterized protein</fullName>
    </submittedName>
</protein>
<evidence type="ECO:0000313" key="2">
    <source>
        <dbReference type="EMBL" id="KAJ7351360.1"/>
    </source>
</evidence>